<keyword evidence="3" id="KW-0560">Oxidoreductase</keyword>
<dbReference type="GO" id="GO:0018580">
    <property type="term" value="F:nitronate monooxygenase activity"/>
    <property type="evidence" value="ECO:0007669"/>
    <property type="project" value="InterPro"/>
</dbReference>
<evidence type="ECO:0000256" key="3">
    <source>
        <dbReference type="ARBA" id="ARBA00023002"/>
    </source>
</evidence>
<dbReference type="PANTHER" id="PTHR32332:SF31">
    <property type="entry name" value="2-NITROPROPANE DIOXYGENASE FAMILY, PUTATIVE (AFU_ORTHOLOGUE AFUA_2G09850)-RELATED"/>
    <property type="match status" value="1"/>
</dbReference>
<dbReference type="CDD" id="cd04730">
    <property type="entry name" value="NPD_like"/>
    <property type="match status" value="1"/>
</dbReference>
<dbReference type="PANTHER" id="PTHR32332">
    <property type="entry name" value="2-NITROPROPANE DIOXYGENASE"/>
    <property type="match status" value="1"/>
</dbReference>
<reference evidence="4 5" key="1">
    <citation type="submission" date="2015-01" db="EMBL/GenBank/DDBJ databases">
        <title>The Genome Sequence of Rhinocladiella mackenzie CBS 650.93.</title>
        <authorList>
            <consortium name="The Broad Institute Genomics Platform"/>
            <person name="Cuomo C."/>
            <person name="de Hoog S."/>
            <person name="Gorbushina A."/>
            <person name="Stielow B."/>
            <person name="Teixiera M."/>
            <person name="Abouelleil A."/>
            <person name="Chapman S.B."/>
            <person name="Priest M."/>
            <person name="Young S.K."/>
            <person name="Wortman J."/>
            <person name="Nusbaum C."/>
            <person name="Birren B."/>
        </authorList>
    </citation>
    <scope>NUCLEOTIDE SEQUENCE [LARGE SCALE GENOMIC DNA]</scope>
    <source>
        <strain evidence="4 5">CBS 650.93</strain>
    </source>
</reference>
<evidence type="ECO:0008006" key="6">
    <source>
        <dbReference type="Google" id="ProtNLM"/>
    </source>
</evidence>
<dbReference type="Pfam" id="PF03060">
    <property type="entry name" value="NMO"/>
    <property type="match status" value="1"/>
</dbReference>
<keyword evidence="1" id="KW-0285">Flavoprotein</keyword>
<protein>
    <recommendedName>
        <fullName evidence="6">Nitronate monooxygenase domain-containing protein</fullName>
    </recommendedName>
</protein>
<gene>
    <name evidence="4" type="ORF">Z518_08363</name>
</gene>
<dbReference type="OrthoDB" id="10265891at2759"/>
<dbReference type="RefSeq" id="XP_013269558.1">
    <property type="nucleotide sequence ID" value="XM_013414104.1"/>
</dbReference>
<dbReference type="AlphaFoldDB" id="A0A0D2FKE9"/>
<dbReference type="Proteomes" id="UP000053617">
    <property type="component" value="Unassembled WGS sequence"/>
</dbReference>
<accession>A0A0D2FKE9</accession>
<organism evidence="4 5">
    <name type="scientific">Rhinocladiella mackenziei CBS 650.93</name>
    <dbReference type="NCBI Taxonomy" id="1442369"/>
    <lineage>
        <taxon>Eukaryota</taxon>
        <taxon>Fungi</taxon>
        <taxon>Dikarya</taxon>
        <taxon>Ascomycota</taxon>
        <taxon>Pezizomycotina</taxon>
        <taxon>Eurotiomycetes</taxon>
        <taxon>Chaetothyriomycetidae</taxon>
        <taxon>Chaetothyriales</taxon>
        <taxon>Herpotrichiellaceae</taxon>
        <taxon>Rhinocladiella</taxon>
    </lineage>
</organism>
<evidence type="ECO:0000256" key="1">
    <source>
        <dbReference type="ARBA" id="ARBA00022630"/>
    </source>
</evidence>
<dbReference type="GeneID" id="25296434"/>
<proteinExistence type="predicted"/>
<dbReference type="EMBL" id="KN847480">
    <property type="protein sequence ID" value="KIX02422.1"/>
    <property type="molecule type" value="Genomic_DNA"/>
</dbReference>
<dbReference type="SUPFAM" id="SSF51412">
    <property type="entry name" value="Inosine monophosphate dehydrogenase (IMPDH)"/>
    <property type="match status" value="1"/>
</dbReference>
<sequence length="357" mass="37427">MSITTPLNQLLGIQHPILLAGMGQTSGAPLAAAVSNAGGLGVIGGVGYTPQMLREMIEELKASLRDPSLPFGVDLLIPQVGGSARKTNLDYTKGALDELVDIIIAGGAKLFVSAVGVAPKPVIDKLHANGILYMNMIGHPKHAHKACKAGADIICAQGAEAGGHTGDTPTSVLIPASADIVKTYTSPLTNQPVQLVAAGGIYDGRGMAASLMLGASGVWVGTRFVTAKESGAPEAAKRAIINADFDSTIKSTIWTGRPLRALATPYVRNWETNRQEEMKSLQSRGIIPLSHEMDRLEKINGITEEIEDQSTLRPMGVVSALVNTPNQSAGEIVKEMVDEAVRVLESAGGYLRPAAKL</sequence>
<dbReference type="STRING" id="1442369.A0A0D2FKE9"/>
<dbReference type="InterPro" id="IPR013785">
    <property type="entry name" value="Aldolase_TIM"/>
</dbReference>
<dbReference type="HOGENOM" id="CLU_038732_2_0_1"/>
<dbReference type="Gene3D" id="3.20.20.70">
    <property type="entry name" value="Aldolase class I"/>
    <property type="match status" value="1"/>
</dbReference>
<keyword evidence="5" id="KW-1185">Reference proteome</keyword>
<dbReference type="VEuPathDB" id="FungiDB:Z518_08363"/>
<evidence type="ECO:0000256" key="2">
    <source>
        <dbReference type="ARBA" id="ARBA00022643"/>
    </source>
</evidence>
<evidence type="ECO:0000313" key="4">
    <source>
        <dbReference type="EMBL" id="KIX02422.1"/>
    </source>
</evidence>
<keyword evidence="2" id="KW-0288">FMN</keyword>
<evidence type="ECO:0000313" key="5">
    <source>
        <dbReference type="Proteomes" id="UP000053617"/>
    </source>
</evidence>
<dbReference type="InterPro" id="IPR004136">
    <property type="entry name" value="NMO"/>
</dbReference>
<name>A0A0D2FKE9_9EURO</name>